<proteinExistence type="predicted"/>
<dbReference type="AlphaFoldDB" id="A0A918KSH0"/>
<evidence type="ECO:0000313" key="1">
    <source>
        <dbReference type="EMBL" id="GGX71643.1"/>
    </source>
</evidence>
<sequence>MTARGGLRRYLAPPADGSGRSGRTARCELCDAALDAGHGHAVDLDDRGLLCVCRACRLLLAQRGDRSESTGTARGRYRTVPDRYHYAPGLALTTSQWEELQIPVGICFLLRNSRLDRLVAFFPSPAGATEMPLPDVTWQRILGAGPDVVAPVDDVEALLLRRRGTGVDCALVPVDACYRLVGKLRLHWAGFGGGARVHSELDAFFASLRERGRP</sequence>
<keyword evidence="2" id="KW-1185">Reference proteome</keyword>
<dbReference type="InterPro" id="IPR045991">
    <property type="entry name" value="DUF5947"/>
</dbReference>
<comment type="caution">
    <text evidence="1">The sequence shown here is derived from an EMBL/GenBank/DDBJ whole genome shotgun (WGS) entry which is preliminary data.</text>
</comment>
<accession>A0A918KSH0</accession>
<dbReference type="Pfam" id="PF19372">
    <property type="entry name" value="DUF5947"/>
    <property type="match status" value="1"/>
</dbReference>
<dbReference type="EMBL" id="BMVU01000010">
    <property type="protein sequence ID" value="GGX71643.1"/>
    <property type="molecule type" value="Genomic_DNA"/>
</dbReference>
<organism evidence="1 2">
    <name type="scientific">Streptomyces minutiscleroticus</name>
    <dbReference type="NCBI Taxonomy" id="68238"/>
    <lineage>
        <taxon>Bacteria</taxon>
        <taxon>Bacillati</taxon>
        <taxon>Actinomycetota</taxon>
        <taxon>Actinomycetes</taxon>
        <taxon>Kitasatosporales</taxon>
        <taxon>Streptomycetaceae</taxon>
        <taxon>Streptomyces</taxon>
    </lineage>
</organism>
<protein>
    <submittedName>
        <fullName evidence="1">Uncharacterized protein</fullName>
    </submittedName>
</protein>
<reference evidence="1" key="1">
    <citation type="journal article" date="2014" name="Int. J. Syst. Evol. Microbiol.">
        <title>Complete genome sequence of Corynebacterium casei LMG S-19264T (=DSM 44701T), isolated from a smear-ripened cheese.</title>
        <authorList>
            <consortium name="US DOE Joint Genome Institute (JGI-PGF)"/>
            <person name="Walter F."/>
            <person name="Albersmeier A."/>
            <person name="Kalinowski J."/>
            <person name="Ruckert C."/>
        </authorList>
    </citation>
    <scope>NUCLEOTIDE SEQUENCE</scope>
    <source>
        <strain evidence="1">JCM 4790</strain>
    </source>
</reference>
<gene>
    <name evidence="1" type="ORF">GCM10010358_27420</name>
</gene>
<dbReference type="RefSeq" id="WP_229919308.1">
    <property type="nucleotide sequence ID" value="NZ_BMVU01000010.1"/>
</dbReference>
<name>A0A918KSH0_9ACTN</name>
<evidence type="ECO:0000313" key="2">
    <source>
        <dbReference type="Proteomes" id="UP000619244"/>
    </source>
</evidence>
<reference evidence="1" key="2">
    <citation type="submission" date="2020-09" db="EMBL/GenBank/DDBJ databases">
        <authorList>
            <person name="Sun Q."/>
            <person name="Ohkuma M."/>
        </authorList>
    </citation>
    <scope>NUCLEOTIDE SEQUENCE</scope>
    <source>
        <strain evidence="1">JCM 4790</strain>
    </source>
</reference>
<dbReference type="Proteomes" id="UP000619244">
    <property type="component" value="Unassembled WGS sequence"/>
</dbReference>